<keyword evidence="1" id="KW-1133">Transmembrane helix</keyword>
<reference evidence="3" key="1">
    <citation type="submission" date="2015-12" db="EMBL/GenBank/DDBJ databases">
        <title>De novo transcriptome assembly of four potential Pierce s Disease insect vectors from Arizona vineyards.</title>
        <authorList>
            <person name="Tassone E.E."/>
        </authorList>
    </citation>
    <scope>NUCLEOTIDE SEQUENCE</scope>
</reference>
<dbReference type="EMBL" id="GEDC01024222">
    <property type="protein sequence ID" value="JAS13076.1"/>
    <property type="molecule type" value="Transcribed_RNA"/>
</dbReference>
<accession>A0A1B6CHY1</accession>
<proteinExistence type="predicted"/>
<feature type="non-terminal residue" evidence="3">
    <location>
        <position position="1"/>
    </location>
</feature>
<keyword evidence="1" id="KW-0472">Membrane</keyword>
<protein>
    <submittedName>
        <fullName evidence="3">Uncharacterized protein</fullName>
    </submittedName>
</protein>
<name>A0A1B6CHY1_9HEMI</name>
<evidence type="ECO:0000256" key="2">
    <source>
        <dbReference type="SAM" id="SignalP"/>
    </source>
</evidence>
<feature type="chain" id="PRO_5008580400" evidence="2">
    <location>
        <begin position="20"/>
        <end position="786"/>
    </location>
</feature>
<organism evidence="3">
    <name type="scientific">Clastoptera arizonana</name>
    <name type="common">Arizona spittle bug</name>
    <dbReference type="NCBI Taxonomy" id="38151"/>
    <lineage>
        <taxon>Eukaryota</taxon>
        <taxon>Metazoa</taxon>
        <taxon>Ecdysozoa</taxon>
        <taxon>Arthropoda</taxon>
        <taxon>Hexapoda</taxon>
        <taxon>Insecta</taxon>
        <taxon>Pterygota</taxon>
        <taxon>Neoptera</taxon>
        <taxon>Paraneoptera</taxon>
        <taxon>Hemiptera</taxon>
        <taxon>Auchenorrhyncha</taxon>
        <taxon>Cercopoidea</taxon>
        <taxon>Clastopteridae</taxon>
        <taxon>Clastoptera</taxon>
    </lineage>
</organism>
<feature type="transmembrane region" description="Helical" evidence="1">
    <location>
        <begin position="764"/>
        <end position="782"/>
    </location>
</feature>
<keyword evidence="1" id="KW-0812">Transmembrane</keyword>
<gene>
    <name evidence="3" type="ORF">g.8197</name>
</gene>
<evidence type="ECO:0000256" key="1">
    <source>
        <dbReference type="SAM" id="Phobius"/>
    </source>
</evidence>
<keyword evidence="2" id="KW-0732">Signal</keyword>
<feature type="signal peptide" evidence="2">
    <location>
        <begin position="1"/>
        <end position="19"/>
    </location>
</feature>
<evidence type="ECO:0000313" key="3">
    <source>
        <dbReference type="EMBL" id="JAS13076.1"/>
    </source>
</evidence>
<sequence>KMSPTILVVLILSFTYIFCFEPLIKIPPHLLECYEKQPTLLPKTISVLVDLIRKIESNPGFQMNMRMLTNSLLHGFRMDGLEQDPKVKREKGIIPFHPTGFQYYKFKTLLHQLIPGNFLTFPNESLSLIEKCTLHSMLSSTVNPWERGDEQEICPNSYQDYRSTVEINGFKVSSCPIEQGVILTPSGTVNIGNVLAGLAAAFQPFEAKQSVLLTPDETKLRASHNLDNNIINTWAATLAGDLAEVVVFQAAQTNLNMKLGFSGQWNNSYLPIDYYLTVPNSPDISKKYWQLTDAEFLGGVDGLLLGKSVNKWSEKYSHFRLSQLLDMFYSDHEINFDKKDRACYREDDFENIISENQNMLEEQVKYFAEILSTKTPHYFIESKFIEDAAKRVMSLFKEYYADVLKKTRKCSFEYAQGPRVDLSVIMDATWLNYEAIKLLMPLSGNVGVCPFGSNITIINGDSGRLLVKETDSINDLYMQWLNLTDGEKEVNYLSLAKSLLTLAKYFEKKTEKEKDLKSTKQRSKSSVVIVLGYSSTISDEDMKEAKEIITDIKAQYPAIKFVYVTSRVNVHRFVHLTAVPGSQTDAIVTLEDTRLPAVLPRLEGALFTVPRSLSPPFCNGTKRVYLESFYNEYVNPGSPLQYWVHPDFLCGSDAVAKFTFKNYDYGQMRICMSREQNLLGTCQETDINKDITFFLQNSCDKKGEQLQQWDPGCLPVFFTATATKTFTKCIEDECKYPNQVRFTVIIQGLRCIVPFTRISSSAPILNSNYITVLYVFFIYFYINLFK</sequence>
<dbReference type="AlphaFoldDB" id="A0A1B6CHY1"/>